<keyword evidence="3" id="KW-0862">Zinc</keyword>
<dbReference type="Gene3D" id="1.20.120.910">
    <property type="entry name" value="DksA, coiled-coil domain"/>
    <property type="match status" value="1"/>
</dbReference>
<evidence type="ECO:0000259" key="5">
    <source>
        <dbReference type="Pfam" id="PF01258"/>
    </source>
</evidence>
<keyword evidence="7" id="KW-1185">Reference proteome</keyword>
<evidence type="ECO:0000256" key="2">
    <source>
        <dbReference type="ARBA" id="ARBA00022771"/>
    </source>
</evidence>
<keyword evidence="1" id="KW-0479">Metal-binding</keyword>
<evidence type="ECO:0000313" key="6">
    <source>
        <dbReference type="EMBL" id="BBL70835.1"/>
    </source>
</evidence>
<dbReference type="InterPro" id="IPR020458">
    <property type="entry name" value="Znf_DskA_TraR_CS"/>
</dbReference>
<dbReference type="InterPro" id="IPR037187">
    <property type="entry name" value="DnaK_N"/>
</dbReference>
<dbReference type="AlphaFoldDB" id="A0A8D4VMZ2"/>
<dbReference type="PROSITE" id="PS51128">
    <property type="entry name" value="ZF_DKSA_2"/>
    <property type="match status" value="1"/>
</dbReference>
<dbReference type="SUPFAM" id="SSF57716">
    <property type="entry name" value="Glucocorticoid receptor-like (DNA-binding domain)"/>
    <property type="match status" value="1"/>
</dbReference>
<evidence type="ECO:0000313" key="7">
    <source>
        <dbReference type="Proteomes" id="UP000824988"/>
    </source>
</evidence>
<proteinExistence type="predicted"/>
<name>A0A8D4VMZ2_9GAMM</name>
<dbReference type="PROSITE" id="PS01102">
    <property type="entry name" value="ZF_DKSA_1"/>
    <property type="match status" value="1"/>
</dbReference>
<accession>A0A8D4VMZ2</accession>
<sequence>MTVQLNEQQINAFNNRLKQRYLELRREISADLLRADQEQYSDLAGRVHDTGDEALADLLVDIELASITRQVQEIRDIDAALLRIAEGGYGECSDCAEPIALARLEAYPTARRCIVCQEAHDRTHMHDKRSTM</sequence>
<dbReference type="GO" id="GO:0008270">
    <property type="term" value="F:zinc ion binding"/>
    <property type="evidence" value="ECO:0007669"/>
    <property type="project" value="UniProtKB-KW"/>
</dbReference>
<dbReference type="PANTHER" id="PTHR33823">
    <property type="entry name" value="RNA POLYMERASE-BINDING TRANSCRIPTION FACTOR DKSA-RELATED"/>
    <property type="match status" value="1"/>
</dbReference>
<dbReference type="EMBL" id="AP019782">
    <property type="protein sequence ID" value="BBL70835.1"/>
    <property type="molecule type" value="Genomic_DNA"/>
</dbReference>
<organism evidence="6 7">
    <name type="scientific">Methylogaea oryzae</name>
    <dbReference type="NCBI Taxonomy" id="1295382"/>
    <lineage>
        <taxon>Bacteria</taxon>
        <taxon>Pseudomonadati</taxon>
        <taxon>Pseudomonadota</taxon>
        <taxon>Gammaproteobacteria</taxon>
        <taxon>Methylococcales</taxon>
        <taxon>Methylococcaceae</taxon>
        <taxon>Methylogaea</taxon>
    </lineage>
</organism>
<dbReference type="InterPro" id="IPR000962">
    <property type="entry name" value="Znf_DskA_TraR"/>
</dbReference>
<protein>
    <submittedName>
        <fullName evidence="6">Conjugal transfer protein TraR</fullName>
    </submittedName>
</protein>
<evidence type="ECO:0000256" key="3">
    <source>
        <dbReference type="ARBA" id="ARBA00022833"/>
    </source>
</evidence>
<evidence type="ECO:0000256" key="4">
    <source>
        <dbReference type="PROSITE-ProRule" id="PRU00510"/>
    </source>
</evidence>
<reference evidence="6" key="1">
    <citation type="submission" date="2019-06" db="EMBL/GenBank/DDBJ databases">
        <title>Complete genome sequence of Methylogaea oryzae strain JCM16910.</title>
        <authorList>
            <person name="Asakawa S."/>
        </authorList>
    </citation>
    <scope>NUCLEOTIDE SEQUENCE</scope>
    <source>
        <strain evidence="6">E10</strain>
    </source>
</reference>
<dbReference type="Proteomes" id="UP000824988">
    <property type="component" value="Chromosome"/>
</dbReference>
<feature type="zinc finger region" description="dksA C4-type" evidence="4">
    <location>
        <begin position="92"/>
        <end position="116"/>
    </location>
</feature>
<dbReference type="RefSeq" id="WP_054773407.1">
    <property type="nucleotide sequence ID" value="NZ_AP019782.1"/>
</dbReference>
<evidence type="ECO:0000256" key="1">
    <source>
        <dbReference type="ARBA" id="ARBA00022723"/>
    </source>
</evidence>
<gene>
    <name evidence="6" type="ORF">MoryE10_14410</name>
</gene>
<feature type="domain" description="Zinc finger DksA/TraR C4-type" evidence="5">
    <location>
        <begin position="87"/>
        <end position="122"/>
    </location>
</feature>
<dbReference type="KEGG" id="moz:MoryE10_14410"/>
<dbReference type="Pfam" id="PF01258">
    <property type="entry name" value="zf-dskA_traR"/>
    <property type="match status" value="1"/>
</dbReference>
<keyword evidence="2" id="KW-0863">Zinc-finger</keyword>
<dbReference type="PANTHER" id="PTHR33823:SF4">
    <property type="entry name" value="GENERAL STRESS PROTEIN 16O"/>
    <property type="match status" value="1"/>
</dbReference>
<dbReference type="SUPFAM" id="SSF109635">
    <property type="entry name" value="DnaK suppressor protein DksA, alpha-hairpin domain"/>
    <property type="match status" value="1"/>
</dbReference>